<dbReference type="Pfam" id="PF11148">
    <property type="entry name" value="DUF2922"/>
    <property type="match status" value="1"/>
</dbReference>
<protein>
    <submittedName>
        <fullName evidence="1">DUF2922 domain-containing protein</fullName>
    </submittedName>
</protein>
<dbReference type="Proteomes" id="UP000278746">
    <property type="component" value="Unassembled WGS sequence"/>
</dbReference>
<gene>
    <name evidence="1" type="ORF">EBO34_09340</name>
</gene>
<dbReference type="RefSeq" id="WP_122897622.1">
    <property type="nucleotide sequence ID" value="NZ_RHIB01000001.1"/>
</dbReference>
<keyword evidence="2" id="KW-1185">Reference proteome</keyword>
<comment type="caution">
    <text evidence="1">The sequence shown here is derived from an EMBL/GenBank/DDBJ whole genome shotgun (WGS) entry which is preliminary data.</text>
</comment>
<dbReference type="EMBL" id="RHIB01000001">
    <property type="protein sequence ID" value="RNA70112.1"/>
    <property type="molecule type" value="Genomic_DNA"/>
</dbReference>
<dbReference type="AlphaFoldDB" id="A0A3M7TYY1"/>
<evidence type="ECO:0000313" key="2">
    <source>
        <dbReference type="Proteomes" id="UP000278746"/>
    </source>
</evidence>
<reference evidence="1 2" key="1">
    <citation type="submission" date="2018-10" db="EMBL/GenBank/DDBJ databases">
        <title>Bacillus Keqinensis sp. nov., a moderately halophilic bacterium isolated from a saline-alkaline lake.</title>
        <authorList>
            <person name="Wang H."/>
        </authorList>
    </citation>
    <scope>NUCLEOTIDE SEQUENCE [LARGE SCALE GENOMIC DNA]</scope>
    <source>
        <strain evidence="1 2">KQ-3</strain>
    </source>
</reference>
<evidence type="ECO:0000313" key="1">
    <source>
        <dbReference type="EMBL" id="RNA70112.1"/>
    </source>
</evidence>
<organism evidence="1 2">
    <name type="scientific">Alteribacter keqinensis</name>
    <dbReference type="NCBI Taxonomy" id="2483800"/>
    <lineage>
        <taxon>Bacteria</taxon>
        <taxon>Bacillati</taxon>
        <taxon>Bacillota</taxon>
        <taxon>Bacilli</taxon>
        <taxon>Bacillales</taxon>
        <taxon>Bacillaceae</taxon>
        <taxon>Alteribacter</taxon>
    </lineage>
</organism>
<proteinExistence type="predicted"/>
<sequence>MSKRLELLFSNMEGRSVTLAVEDPIEPANAELINEVMDEILNENIFMSTGGPLVSKRGARIVERTVEQIDIDTEE</sequence>
<name>A0A3M7TYY1_9BACI</name>
<accession>A0A3M7TYY1</accession>
<dbReference type="InterPro" id="IPR021321">
    <property type="entry name" value="DUF2922"/>
</dbReference>
<dbReference type="OrthoDB" id="2454247at2"/>